<dbReference type="PANTHER" id="PTHR10272:SF0">
    <property type="entry name" value="PLATELET-ACTIVATING FACTOR ACETYLHYDROLASE"/>
    <property type="match status" value="1"/>
</dbReference>
<dbReference type="PROSITE" id="PS51257">
    <property type="entry name" value="PROKAR_LIPOPROTEIN"/>
    <property type="match status" value="1"/>
</dbReference>
<feature type="region of interest" description="Disordered" evidence="4">
    <location>
        <begin position="23"/>
        <end position="82"/>
    </location>
</feature>
<gene>
    <name evidence="6" type="ORF">JW592_20110</name>
</gene>
<dbReference type="Proteomes" id="UP001518976">
    <property type="component" value="Unassembled WGS sequence"/>
</dbReference>
<proteinExistence type="predicted"/>
<reference evidence="6 7" key="1">
    <citation type="submission" date="2021-02" db="EMBL/GenBank/DDBJ databases">
        <title>Streptomyces spirodelae sp. nov., isolated from duckweed.</title>
        <authorList>
            <person name="Saimee Y."/>
            <person name="Duangmal K."/>
        </authorList>
    </citation>
    <scope>NUCLEOTIDE SEQUENCE [LARGE SCALE GENOMIC DNA]</scope>
    <source>
        <strain evidence="6 7">DW4-2</strain>
    </source>
</reference>
<keyword evidence="7" id="KW-1185">Reference proteome</keyword>
<evidence type="ECO:0000256" key="4">
    <source>
        <dbReference type="SAM" id="MobiDB-lite"/>
    </source>
</evidence>
<evidence type="ECO:0000256" key="5">
    <source>
        <dbReference type="SAM" id="SignalP"/>
    </source>
</evidence>
<accession>A0ABS3WXF1</accession>
<evidence type="ECO:0000256" key="2">
    <source>
        <dbReference type="ARBA" id="ARBA00022963"/>
    </source>
</evidence>
<comment type="caution">
    <text evidence="6">The sequence shown here is derived from an EMBL/GenBank/DDBJ whole genome shotgun (WGS) entry which is preliminary data.</text>
</comment>
<organism evidence="6 7">
    <name type="scientific">Streptomyces spirodelae</name>
    <dbReference type="NCBI Taxonomy" id="2812904"/>
    <lineage>
        <taxon>Bacteria</taxon>
        <taxon>Bacillati</taxon>
        <taxon>Actinomycetota</taxon>
        <taxon>Actinomycetes</taxon>
        <taxon>Kitasatosporales</taxon>
        <taxon>Streptomycetaceae</taxon>
        <taxon>Streptomyces</taxon>
    </lineage>
</organism>
<feature type="signal peptide" evidence="5">
    <location>
        <begin position="1"/>
        <end position="25"/>
    </location>
</feature>
<keyword evidence="3" id="KW-0443">Lipid metabolism</keyword>
<feature type="chain" id="PRO_5046385580" evidence="5">
    <location>
        <begin position="26"/>
        <end position="441"/>
    </location>
</feature>
<dbReference type="Pfam" id="PF03403">
    <property type="entry name" value="PAF-AH_p_II"/>
    <property type="match status" value="1"/>
</dbReference>
<evidence type="ECO:0000256" key="3">
    <source>
        <dbReference type="ARBA" id="ARBA00023098"/>
    </source>
</evidence>
<evidence type="ECO:0000313" key="7">
    <source>
        <dbReference type="Proteomes" id="UP001518976"/>
    </source>
</evidence>
<feature type="compositionally biased region" description="Low complexity" evidence="4">
    <location>
        <begin position="23"/>
        <end position="52"/>
    </location>
</feature>
<keyword evidence="1 6" id="KW-0378">Hydrolase</keyword>
<sequence>MIRTHRAAAAVLTAALLAPATAACAPDGGSTAADARPAASSASTTSTASAPSGVSDSPASGASEAAAVKRGKPLSLPRPTGKWAVGRDTLHLADKDRRDPWVPSAGARRLMVSVFYPARRGGPRPSAAPYMSAEEAGLLLKGLKLDKSFPPELLASVRTHARTGARPAPGRHPLVVLSPGFSLHRATLTTLAEELTSHGYVVALLDHAYESFGTTFAPRGSAGAGKGSARTLTCVACETVESAPDDKGEKKLLARAARNRAADISFAVDALTTSAPEHPRDYAELIDPRRIGAAGHSLGGNAAAVAAGTDRRIRAAADLDGTFFAPVPRAGLGRPILMLGTRNGHNPRAEDRTWPRTWQRLNGWKRWLTVADSGHFTFIDLPILGGQAGVTDPSAPLSGKRSGEITTQYVRAFFDSRLRGLHRPLLDGPSKENLEVNFHMP</sequence>
<protein>
    <submittedName>
        <fullName evidence="6">Alpha/beta hydrolase</fullName>
    </submittedName>
</protein>
<evidence type="ECO:0000256" key="1">
    <source>
        <dbReference type="ARBA" id="ARBA00022801"/>
    </source>
</evidence>
<dbReference type="SUPFAM" id="SSF53474">
    <property type="entry name" value="alpha/beta-Hydrolases"/>
    <property type="match status" value="1"/>
</dbReference>
<dbReference type="Gene3D" id="3.40.50.1820">
    <property type="entry name" value="alpha/beta hydrolase"/>
    <property type="match status" value="1"/>
</dbReference>
<keyword evidence="2" id="KW-0442">Lipid degradation</keyword>
<name>A0ABS3WXF1_9ACTN</name>
<dbReference type="RefSeq" id="WP_209266545.1">
    <property type="nucleotide sequence ID" value="NZ_JAFFZN010000018.1"/>
</dbReference>
<dbReference type="InterPro" id="IPR029058">
    <property type="entry name" value="AB_hydrolase_fold"/>
</dbReference>
<dbReference type="PANTHER" id="PTHR10272">
    <property type="entry name" value="PLATELET-ACTIVATING FACTOR ACETYLHYDROLASE"/>
    <property type="match status" value="1"/>
</dbReference>
<evidence type="ECO:0000313" key="6">
    <source>
        <dbReference type="EMBL" id="MBO8187749.1"/>
    </source>
</evidence>
<dbReference type="GO" id="GO:0016787">
    <property type="term" value="F:hydrolase activity"/>
    <property type="evidence" value="ECO:0007669"/>
    <property type="project" value="UniProtKB-KW"/>
</dbReference>
<dbReference type="EMBL" id="JAFFZN010000018">
    <property type="protein sequence ID" value="MBO8187749.1"/>
    <property type="molecule type" value="Genomic_DNA"/>
</dbReference>
<keyword evidence="5" id="KW-0732">Signal</keyword>